<feature type="compositionally biased region" description="Low complexity" evidence="1">
    <location>
        <begin position="20"/>
        <end position="33"/>
    </location>
</feature>
<dbReference type="EMBL" id="LZPO01117020">
    <property type="protein sequence ID" value="OBS57708.1"/>
    <property type="molecule type" value="Genomic_DNA"/>
</dbReference>
<gene>
    <name evidence="2" type="ORF">A6R68_11169</name>
</gene>
<organism evidence="2 3">
    <name type="scientific">Neotoma lepida</name>
    <name type="common">Desert woodrat</name>
    <dbReference type="NCBI Taxonomy" id="56216"/>
    <lineage>
        <taxon>Eukaryota</taxon>
        <taxon>Metazoa</taxon>
        <taxon>Chordata</taxon>
        <taxon>Craniata</taxon>
        <taxon>Vertebrata</taxon>
        <taxon>Euteleostomi</taxon>
        <taxon>Mammalia</taxon>
        <taxon>Eutheria</taxon>
        <taxon>Euarchontoglires</taxon>
        <taxon>Glires</taxon>
        <taxon>Rodentia</taxon>
        <taxon>Myomorpha</taxon>
        <taxon>Muroidea</taxon>
        <taxon>Cricetidae</taxon>
        <taxon>Neotominae</taxon>
        <taxon>Neotoma</taxon>
    </lineage>
</organism>
<accession>A0A1A6FUS8</accession>
<protein>
    <submittedName>
        <fullName evidence="2">Uncharacterized protein</fullName>
    </submittedName>
</protein>
<proteinExistence type="predicted"/>
<feature type="region of interest" description="Disordered" evidence="1">
    <location>
        <begin position="71"/>
        <end position="102"/>
    </location>
</feature>
<feature type="region of interest" description="Disordered" evidence="1">
    <location>
        <begin position="1"/>
        <end position="35"/>
    </location>
</feature>
<feature type="compositionally biased region" description="Basic and acidic residues" evidence="1">
    <location>
        <begin position="92"/>
        <end position="102"/>
    </location>
</feature>
<dbReference type="Proteomes" id="UP000092124">
    <property type="component" value="Unassembled WGS sequence"/>
</dbReference>
<comment type="caution">
    <text evidence="2">The sequence shown here is derived from an EMBL/GenBank/DDBJ whole genome shotgun (WGS) entry which is preliminary data.</text>
</comment>
<sequence>MTSWIHRQADETESGPSMWLELPAPSLPEPSTLKPGALVTNASRTPVSANMEIRHELEAMMWVTRMEPTTGKLPRAIASPSQLKRKTPRLKQAKETQDEIEQ</sequence>
<dbReference type="AlphaFoldDB" id="A0A1A6FUS8"/>
<evidence type="ECO:0000313" key="2">
    <source>
        <dbReference type="EMBL" id="OBS57708.1"/>
    </source>
</evidence>
<reference evidence="2 3" key="1">
    <citation type="submission" date="2016-06" db="EMBL/GenBank/DDBJ databases">
        <title>The Draft Genome Sequence and Annotation of the Desert Woodrat Neotoma lepida.</title>
        <authorList>
            <person name="Campbell M."/>
            <person name="Oakeson K.F."/>
            <person name="Yandell M."/>
            <person name="Halpert J.R."/>
            <person name="Dearing D."/>
        </authorList>
    </citation>
    <scope>NUCLEOTIDE SEQUENCE [LARGE SCALE GENOMIC DNA]</scope>
    <source>
        <strain evidence="2">417</strain>
        <tissue evidence="2">Liver</tissue>
    </source>
</reference>
<keyword evidence="3" id="KW-1185">Reference proteome</keyword>
<evidence type="ECO:0000313" key="3">
    <source>
        <dbReference type="Proteomes" id="UP000092124"/>
    </source>
</evidence>
<name>A0A1A6FUS8_NEOLE</name>
<evidence type="ECO:0000256" key="1">
    <source>
        <dbReference type="SAM" id="MobiDB-lite"/>
    </source>
</evidence>